<evidence type="ECO:0000313" key="1">
    <source>
        <dbReference type="EMBL" id="VDI08583.1"/>
    </source>
</evidence>
<reference evidence="1" key="1">
    <citation type="submission" date="2018-11" db="EMBL/GenBank/DDBJ databases">
        <authorList>
            <person name="Alioto T."/>
            <person name="Alioto T."/>
        </authorList>
    </citation>
    <scope>NUCLEOTIDE SEQUENCE</scope>
</reference>
<protein>
    <submittedName>
        <fullName evidence="1">Uncharacterized protein</fullName>
    </submittedName>
</protein>
<organism evidence="1 2">
    <name type="scientific">Mytilus galloprovincialis</name>
    <name type="common">Mediterranean mussel</name>
    <dbReference type="NCBI Taxonomy" id="29158"/>
    <lineage>
        <taxon>Eukaryota</taxon>
        <taxon>Metazoa</taxon>
        <taxon>Spiralia</taxon>
        <taxon>Lophotrochozoa</taxon>
        <taxon>Mollusca</taxon>
        <taxon>Bivalvia</taxon>
        <taxon>Autobranchia</taxon>
        <taxon>Pteriomorphia</taxon>
        <taxon>Mytilida</taxon>
        <taxon>Mytiloidea</taxon>
        <taxon>Mytilidae</taxon>
        <taxon>Mytilinae</taxon>
        <taxon>Mytilus</taxon>
    </lineage>
</organism>
<keyword evidence="2" id="KW-1185">Reference proteome</keyword>
<dbReference type="Proteomes" id="UP000596742">
    <property type="component" value="Unassembled WGS sequence"/>
</dbReference>
<dbReference type="EMBL" id="UYJE01002202">
    <property type="protein sequence ID" value="VDI08583.1"/>
    <property type="molecule type" value="Genomic_DNA"/>
</dbReference>
<evidence type="ECO:0000313" key="2">
    <source>
        <dbReference type="Proteomes" id="UP000596742"/>
    </source>
</evidence>
<dbReference type="Gene3D" id="1.25.40.20">
    <property type="entry name" value="Ankyrin repeat-containing domain"/>
    <property type="match status" value="1"/>
</dbReference>
<proteinExistence type="predicted"/>
<sequence length="54" mass="6058">MKGCEHDHTKIVKVLVDRGGYWNECDGDGKTPLMKAYAHGHTEIVNTVMPKCRS</sequence>
<name>A0A8B6CPW1_MYTGA</name>
<dbReference type="SUPFAM" id="SSF48403">
    <property type="entry name" value="Ankyrin repeat"/>
    <property type="match status" value="1"/>
</dbReference>
<dbReference type="AlphaFoldDB" id="A0A8B6CPW1"/>
<gene>
    <name evidence="1" type="ORF">MGAL_10B025681</name>
</gene>
<dbReference type="InterPro" id="IPR036770">
    <property type="entry name" value="Ankyrin_rpt-contain_sf"/>
</dbReference>
<dbReference type="OrthoDB" id="194358at2759"/>
<accession>A0A8B6CPW1</accession>
<dbReference type="InterPro" id="IPR002110">
    <property type="entry name" value="Ankyrin_rpt"/>
</dbReference>
<dbReference type="Pfam" id="PF12796">
    <property type="entry name" value="Ank_2"/>
    <property type="match status" value="1"/>
</dbReference>
<comment type="caution">
    <text evidence="1">The sequence shown here is derived from an EMBL/GenBank/DDBJ whole genome shotgun (WGS) entry which is preliminary data.</text>
</comment>